<proteinExistence type="inferred from homology"/>
<keyword evidence="2" id="KW-0436">Ligase</keyword>
<dbReference type="InterPro" id="IPR025110">
    <property type="entry name" value="AMP-bd_C"/>
</dbReference>
<dbReference type="PANTHER" id="PTHR43201">
    <property type="entry name" value="ACYL-COA SYNTHETASE"/>
    <property type="match status" value="1"/>
</dbReference>
<dbReference type="RefSeq" id="WP_315724991.1">
    <property type="nucleotide sequence ID" value="NZ_JAVUPU010000003.1"/>
</dbReference>
<evidence type="ECO:0000256" key="2">
    <source>
        <dbReference type="ARBA" id="ARBA00022598"/>
    </source>
</evidence>
<gene>
    <name evidence="5" type="ORF">RQX22_07095</name>
</gene>
<comment type="similarity">
    <text evidence="1">Belongs to the ATP-dependent AMP-binding enzyme family.</text>
</comment>
<organism evidence="5 6">
    <name type="scientific">Sphingosinicella rhizophila</name>
    <dbReference type="NCBI Taxonomy" id="3050082"/>
    <lineage>
        <taxon>Bacteria</taxon>
        <taxon>Pseudomonadati</taxon>
        <taxon>Pseudomonadota</taxon>
        <taxon>Alphaproteobacteria</taxon>
        <taxon>Sphingomonadales</taxon>
        <taxon>Sphingosinicellaceae</taxon>
        <taxon>Sphingosinicella</taxon>
    </lineage>
</organism>
<sequence length="528" mass="57981">MFEGDGTTAGGMSSTAFSESDLLIHSLSYDLDRPVVTFADTGRVVDAREFRDVLSRYVQALKSRNLARGTRVGLISRNRPEVLFVHGAMPFTGLTIVPLHPGGSVDDIAYAIEDAQIEALIFDSSHYHDMARALDGRLPHLNHFLALGPTEIGEDLTKLAESFAPQPLVRLHRDPEEIVRLGYSGGTTGQSKGITFSSRCLLTMMDIMLKEWEWPDEIRHLICSPLSHAGGVIFTPTMVKHGSMIVLPGFDATAVLEAIEKYRINSMLVVPTMIYSLLDHPRLKDYDLSSLEVIYYGSSLISPSRLKEAIETFGPIFFQFYGQAEAPMTVTVMKRADHDPTDLNRLASCGRPVPWVRVQLMDDDDKPVEDGEPGEICVQGPLLMSGYLNKPEQTAEAFAGGWLHTGDVAVRDPDGFLRIVDRKKDMIVTGGFNVYPREVEDVLTSHAAVAAAAVIGVPHERWGEAVKAVVVLRDGAIVSEAELIALVRARKGAVQAPKSVLFTDRIRLSSVGKPDKKALRASFRSTES</sequence>
<dbReference type="PANTHER" id="PTHR43201:SF5">
    <property type="entry name" value="MEDIUM-CHAIN ACYL-COA LIGASE ACSF2, MITOCHONDRIAL"/>
    <property type="match status" value="1"/>
</dbReference>
<accession>A0ABU3Q6V2</accession>
<evidence type="ECO:0000259" key="4">
    <source>
        <dbReference type="Pfam" id="PF13193"/>
    </source>
</evidence>
<dbReference type="InterPro" id="IPR045851">
    <property type="entry name" value="AMP-bd_C_sf"/>
</dbReference>
<dbReference type="Pfam" id="PF13193">
    <property type="entry name" value="AMP-binding_C"/>
    <property type="match status" value="1"/>
</dbReference>
<dbReference type="Gene3D" id="3.30.300.30">
    <property type="match status" value="1"/>
</dbReference>
<dbReference type="EMBL" id="JAVUPU010000003">
    <property type="protein sequence ID" value="MDT9598708.1"/>
    <property type="molecule type" value="Genomic_DNA"/>
</dbReference>
<protein>
    <submittedName>
        <fullName evidence="5">AMP-binding protein</fullName>
    </submittedName>
</protein>
<evidence type="ECO:0000313" key="6">
    <source>
        <dbReference type="Proteomes" id="UP001259572"/>
    </source>
</evidence>
<name>A0ABU3Q6V2_9SPHN</name>
<feature type="domain" description="AMP-binding enzyme C-terminal" evidence="4">
    <location>
        <begin position="438"/>
        <end position="513"/>
    </location>
</feature>
<reference evidence="5 6" key="1">
    <citation type="submission" date="2023-05" db="EMBL/GenBank/DDBJ databases">
        <authorList>
            <person name="Guo Y."/>
        </authorList>
    </citation>
    <scope>NUCLEOTIDE SEQUENCE [LARGE SCALE GENOMIC DNA]</scope>
    <source>
        <strain evidence="5 6">GR2756</strain>
    </source>
</reference>
<dbReference type="InterPro" id="IPR000873">
    <property type="entry name" value="AMP-dep_synth/lig_dom"/>
</dbReference>
<dbReference type="Proteomes" id="UP001259572">
    <property type="component" value="Unassembled WGS sequence"/>
</dbReference>
<feature type="domain" description="AMP-dependent synthetase/ligase" evidence="3">
    <location>
        <begin position="32"/>
        <end position="388"/>
    </location>
</feature>
<evidence type="ECO:0000256" key="1">
    <source>
        <dbReference type="ARBA" id="ARBA00006432"/>
    </source>
</evidence>
<comment type="caution">
    <text evidence="5">The sequence shown here is derived from an EMBL/GenBank/DDBJ whole genome shotgun (WGS) entry which is preliminary data.</text>
</comment>
<dbReference type="InterPro" id="IPR042099">
    <property type="entry name" value="ANL_N_sf"/>
</dbReference>
<evidence type="ECO:0000259" key="3">
    <source>
        <dbReference type="Pfam" id="PF00501"/>
    </source>
</evidence>
<dbReference type="Pfam" id="PF00501">
    <property type="entry name" value="AMP-binding"/>
    <property type="match status" value="1"/>
</dbReference>
<dbReference type="InterPro" id="IPR020845">
    <property type="entry name" value="AMP-binding_CS"/>
</dbReference>
<keyword evidence="6" id="KW-1185">Reference proteome</keyword>
<dbReference type="PROSITE" id="PS00455">
    <property type="entry name" value="AMP_BINDING"/>
    <property type="match status" value="1"/>
</dbReference>
<evidence type="ECO:0000313" key="5">
    <source>
        <dbReference type="EMBL" id="MDT9598708.1"/>
    </source>
</evidence>
<dbReference type="Gene3D" id="3.40.50.12780">
    <property type="entry name" value="N-terminal domain of ligase-like"/>
    <property type="match status" value="1"/>
</dbReference>
<dbReference type="SUPFAM" id="SSF56801">
    <property type="entry name" value="Acetyl-CoA synthetase-like"/>
    <property type="match status" value="1"/>
</dbReference>